<reference evidence="3 4" key="1">
    <citation type="submission" date="2014-05" db="EMBL/GenBank/DDBJ databases">
        <title>Complete genome sequence of the Streptomyces mutabilis TRM45540.</title>
        <authorList>
            <person name="Luo X."/>
            <person name="Zhang L."/>
        </authorList>
    </citation>
    <scope>NUCLEOTIDE SEQUENCE [LARGE SCALE GENOMIC DNA]</scope>
    <source>
        <strain evidence="3 4">TRM45540</strain>
    </source>
</reference>
<dbReference type="RefSeq" id="WP_043379205.1">
    <property type="nucleotide sequence ID" value="NZ_BMTT01000033.1"/>
</dbReference>
<accession>A0A086MWU8</accession>
<keyword evidence="2" id="KW-0472">Membrane</keyword>
<keyword evidence="2" id="KW-0812">Transmembrane</keyword>
<dbReference type="HOGENOM" id="CLU_194655_0_0_11"/>
<dbReference type="AlphaFoldDB" id="A0A086MWU8"/>
<sequence length="79" mass="8537">MIRRREPVPFAFVAEADRFRSNVTPPPRERASFGQLAGRWLLGLTVVAGIVGSLVIGMPALSADQPSPHKQPSQASEGR</sequence>
<name>A0A086MWU8_9ACTN</name>
<evidence type="ECO:0000256" key="1">
    <source>
        <dbReference type="SAM" id="MobiDB-lite"/>
    </source>
</evidence>
<dbReference type="Proteomes" id="UP000029095">
    <property type="component" value="Unassembled WGS sequence"/>
</dbReference>
<dbReference type="STRING" id="1915400.FM21_21375"/>
<evidence type="ECO:0000256" key="2">
    <source>
        <dbReference type="SAM" id="Phobius"/>
    </source>
</evidence>
<gene>
    <name evidence="3" type="ORF">FM21_21375</name>
</gene>
<dbReference type="GeneID" id="99701547"/>
<feature type="region of interest" description="Disordered" evidence="1">
    <location>
        <begin position="60"/>
        <end position="79"/>
    </location>
</feature>
<comment type="caution">
    <text evidence="3">The sequence shown here is derived from an EMBL/GenBank/DDBJ whole genome shotgun (WGS) entry which is preliminary data.</text>
</comment>
<proteinExistence type="predicted"/>
<keyword evidence="4" id="KW-1185">Reference proteome</keyword>
<protein>
    <submittedName>
        <fullName evidence="3">Membrane protein</fullName>
    </submittedName>
</protein>
<dbReference type="EMBL" id="JNFQ01000002">
    <property type="protein sequence ID" value="KFG73366.1"/>
    <property type="molecule type" value="Genomic_DNA"/>
</dbReference>
<feature type="transmembrane region" description="Helical" evidence="2">
    <location>
        <begin position="40"/>
        <end position="61"/>
    </location>
</feature>
<evidence type="ECO:0000313" key="4">
    <source>
        <dbReference type="Proteomes" id="UP000029095"/>
    </source>
</evidence>
<evidence type="ECO:0000313" key="3">
    <source>
        <dbReference type="EMBL" id="KFG73366.1"/>
    </source>
</evidence>
<keyword evidence="2" id="KW-1133">Transmembrane helix</keyword>
<feature type="compositionally biased region" description="Polar residues" evidence="1">
    <location>
        <begin position="64"/>
        <end position="79"/>
    </location>
</feature>
<organism evidence="3 4">
    <name type="scientific">Streptomyces mutabilis</name>
    <dbReference type="NCBI Taxonomy" id="67332"/>
    <lineage>
        <taxon>Bacteria</taxon>
        <taxon>Bacillati</taxon>
        <taxon>Actinomycetota</taxon>
        <taxon>Actinomycetes</taxon>
        <taxon>Kitasatosporales</taxon>
        <taxon>Streptomycetaceae</taxon>
        <taxon>Streptomyces</taxon>
    </lineage>
</organism>